<keyword evidence="3" id="KW-1185">Reference proteome</keyword>
<dbReference type="EMBL" id="JAFHDT010000018">
    <property type="protein sequence ID" value="KAI7797047.1"/>
    <property type="molecule type" value="Genomic_DNA"/>
</dbReference>
<accession>A0A9W7TJ64</accession>
<comment type="caution">
    <text evidence="2">The sequence shown here is derived from an EMBL/GenBank/DDBJ whole genome shotgun (WGS) entry which is preliminary data.</text>
</comment>
<gene>
    <name evidence="2" type="ORF">IRJ41_011792</name>
</gene>
<evidence type="ECO:0000313" key="2">
    <source>
        <dbReference type="EMBL" id="KAI7797047.1"/>
    </source>
</evidence>
<feature type="chain" id="PRO_5040827063" evidence="1">
    <location>
        <begin position="23"/>
        <end position="138"/>
    </location>
</feature>
<organism evidence="2 3">
    <name type="scientific">Triplophysa rosa</name>
    <name type="common">Cave loach</name>
    <dbReference type="NCBI Taxonomy" id="992332"/>
    <lineage>
        <taxon>Eukaryota</taxon>
        <taxon>Metazoa</taxon>
        <taxon>Chordata</taxon>
        <taxon>Craniata</taxon>
        <taxon>Vertebrata</taxon>
        <taxon>Euteleostomi</taxon>
        <taxon>Actinopterygii</taxon>
        <taxon>Neopterygii</taxon>
        <taxon>Teleostei</taxon>
        <taxon>Ostariophysi</taxon>
        <taxon>Cypriniformes</taxon>
        <taxon>Nemacheilidae</taxon>
        <taxon>Triplophysa</taxon>
    </lineage>
</organism>
<sequence>MGDLNIILLVLLVWTFTAVCKAYDSLFKCEDVTGHVGVELNLTCRVSYKHNTNCMMMYKFMNKDKDTRICRENFKSVPCEQLTSISCPYTANEVMITTFKVIIQTKDGTKSAEFTVNIAEAVKEDDTVVLKSVVRWTK</sequence>
<dbReference type="Proteomes" id="UP001059041">
    <property type="component" value="Linkage Group LG18"/>
</dbReference>
<name>A0A9W7TJ64_TRIRA</name>
<feature type="signal peptide" evidence="1">
    <location>
        <begin position="1"/>
        <end position="22"/>
    </location>
</feature>
<keyword evidence="1" id="KW-0732">Signal</keyword>
<protein>
    <submittedName>
        <fullName evidence="2">Uncharacterized protein</fullName>
    </submittedName>
</protein>
<evidence type="ECO:0000313" key="3">
    <source>
        <dbReference type="Proteomes" id="UP001059041"/>
    </source>
</evidence>
<reference evidence="2" key="1">
    <citation type="submission" date="2021-02" db="EMBL/GenBank/DDBJ databases">
        <title>Comparative genomics reveals that relaxation of natural selection precedes convergent phenotypic evolution of cavefish.</title>
        <authorList>
            <person name="Peng Z."/>
        </authorList>
    </citation>
    <scope>NUCLEOTIDE SEQUENCE</scope>
    <source>
        <tissue evidence="2">Muscle</tissue>
    </source>
</reference>
<dbReference type="AlphaFoldDB" id="A0A9W7TJ64"/>
<proteinExistence type="predicted"/>
<evidence type="ECO:0000256" key="1">
    <source>
        <dbReference type="SAM" id="SignalP"/>
    </source>
</evidence>